<dbReference type="PANTHER" id="PTHR33594">
    <property type="entry name" value="SUPERFAMILY HYDROLASE, PUTATIVE (AFU_ORTHOLOGUE AFUA_1G03035)-RELATED"/>
    <property type="match status" value="1"/>
</dbReference>
<protein>
    <submittedName>
        <fullName evidence="2">HD domain-containing protein</fullName>
    </submittedName>
</protein>
<dbReference type="OrthoDB" id="9797344at2"/>
<gene>
    <name evidence="2" type="ORF">F4V43_11380</name>
</gene>
<evidence type="ECO:0000313" key="2">
    <source>
        <dbReference type="EMBL" id="KAA9004003.1"/>
    </source>
</evidence>
<dbReference type="Gene3D" id="1.10.472.50">
    <property type="entry name" value="HD-domain/PDEase-like"/>
    <property type="match status" value="1"/>
</dbReference>
<dbReference type="InterPro" id="IPR003607">
    <property type="entry name" value="HD/PDEase_dom"/>
</dbReference>
<name>A0A5J5G965_9BACL</name>
<evidence type="ECO:0000313" key="3">
    <source>
        <dbReference type="Proteomes" id="UP000367750"/>
    </source>
</evidence>
<dbReference type="AlphaFoldDB" id="A0A5J5G965"/>
<comment type="caution">
    <text evidence="2">The sequence shown here is derived from an EMBL/GenBank/DDBJ whole genome shotgun (WGS) entry which is preliminary data.</text>
</comment>
<dbReference type="Proteomes" id="UP000367750">
    <property type="component" value="Unassembled WGS sequence"/>
</dbReference>
<feature type="domain" description="HD" evidence="1">
    <location>
        <begin position="33"/>
        <end position="134"/>
    </location>
</feature>
<keyword evidence="3" id="KW-1185">Reference proteome</keyword>
<sequence length="226" mass="25656">MKENSKAGISETVLSEAEAFVRQRLLNEGTGHDWWHIYRVVRLADKLAEREGAETGIVRLAALFHDLADDKVVASKEQGMAEIAAWLEDHGVGERDWERILEIIATLSFRGGGGAPMTTLEGQVVQDADRLDAIGAVGIARTFSYNGSKGNLIYDPGLPVRETMTEAQYRQERGTAVNHFYEKLLKLKDRMNTAYGRELAEKRHRVMEQYLEQFFREWEGEDLQEL</sequence>
<dbReference type="EMBL" id="VYKK01000015">
    <property type="protein sequence ID" value="KAA9004003.1"/>
    <property type="molecule type" value="Genomic_DNA"/>
</dbReference>
<dbReference type="SMART" id="SM00471">
    <property type="entry name" value="HDc"/>
    <property type="match status" value="1"/>
</dbReference>
<dbReference type="PANTHER" id="PTHR33594:SF1">
    <property type="entry name" value="HD_PDEASE DOMAIN-CONTAINING PROTEIN"/>
    <property type="match status" value="1"/>
</dbReference>
<dbReference type="CDD" id="cd00077">
    <property type="entry name" value="HDc"/>
    <property type="match status" value="1"/>
</dbReference>
<dbReference type="PROSITE" id="PS51831">
    <property type="entry name" value="HD"/>
    <property type="match status" value="1"/>
</dbReference>
<dbReference type="RefSeq" id="WP_150458358.1">
    <property type="nucleotide sequence ID" value="NZ_VYKK01000015.1"/>
</dbReference>
<evidence type="ECO:0000259" key="1">
    <source>
        <dbReference type="PROSITE" id="PS51831"/>
    </source>
</evidence>
<dbReference type="InterPro" id="IPR006674">
    <property type="entry name" value="HD_domain"/>
</dbReference>
<proteinExistence type="predicted"/>
<accession>A0A5J5G965</accession>
<reference evidence="2 3" key="1">
    <citation type="submission" date="2019-09" db="EMBL/GenBank/DDBJ databases">
        <title>Bacillus ochoae sp. nov., Paenibacillus whitsoniae sp. nov., Paenibacillus spiritus sp. nov. Isolated from the Mars Exploration Rover during spacecraft assembly.</title>
        <authorList>
            <person name="Seuylemezian A."/>
            <person name="Vaishampayan P."/>
        </authorList>
    </citation>
    <scope>NUCLEOTIDE SEQUENCE [LARGE SCALE GENOMIC DNA]</scope>
    <source>
        <strain evidence="2 3">MER_111</strain>
    </source>
</reference>
<dbReference type="Pfam" id="PF01966">
    <property type="entry name" value="HD"/>
    <property type="match status" value="1"/>
</dbReference>
<organism evidence="2 3">
    <name type="scientific">Paenibacillus spiritus</name>
    <dbReference type="NCBI Taxonomy" id="2496557"/>
    <lineage>
        <taxon>Bacteria</taxon>
        <taxon>Bacillati</taxon>
        <taxon>Bacillota</taxon>
        <taxon>Bacilli</taxon>
        <taxon>Bacillales</taxon>
        <taxon>Paenibacillaceae</taxon>
        <taxon>Paenibacillus</taxon>
    </lineage>
</organism>
<dbReference type="SUPFAM" id="SSF109604">
    <property type="entry name" value="HD-domain/PDEase-like"/>
    <property type="match status" value="1"/>
</dbReference>
<dbReference type="Gene3D" id="1.20.58.1910">
    <property type="match status" value="1"/>
</dbReference>